<feature type="domain" description="DUF4123" evidence="1">
    <location>
        <begin position="29"/>
        <end position="136"/>
    </location>
</feature>
<protein>
    <recommendedName>
        <fullName evidence="1">DUF4123 domain-containing protein</fullName>
    </recommendedName>
</protein>
<accession>A0A0D0SC10</accession>
<evidence type="ECO:0000313" key="2">
    <source>
        <dbReference type="EMBL" id="KIR19788.1"/>
    </source>
</evidence>
<dbReference type="Pfam" id="PF13503">
    <property type="entry name" value="DUF4123"/>
    <property type="match status" value="1"/>
</dbReference>
<evidence type="ECO:0000313" key="3">
    <source>
        <dbReference type="Proteomes" id="UP000032210"/>
    </source>
</evidence>
<dbReference type="EMBL" id="JXCQ01000067">
    <property type="protein sequence ID" value="KIR19788.1"/>
    <property type="molecule type" value="Genomic_DNA"/>
</dbReference>
<proteinExistence type="predicted"/>
<comment type="caution">
    <text evidence="2">The sequence shown here is derived from an EMBL/GenBank/DDBJ whole genome shotgun (WGS) entry which is preliminary data.</text>
</comment>
<name>A0A0D0SC10_PSEFL</name>
<evidence type="ECO:0000259" key="1">
    <source>
        <dbReference type="Pfam" id="PF13503"/>
    </source>
</evidence>
<reference evidence="2 3" key="1">
    <citation type="submission" date="2015-01" db="EMBL/GenBank/DDBJ databases">
        <title>Genome sequence of the beneficial rhizobacterium Pseudomonas fluorescens 2-79.</title>
        <authorList>
            <person name="Thuermer A."/>
            <person name="Daniel R."/>
        </authorList>
    </citation>
    <scope>NUCLEOTIDE SEQUENCE [LARGE SCALE GENOMIC DNA]</scope>
    <source>
        <strain evidence="2 3">2-79</strain>
    </source>
</reference>
<dbReference type="InterPro" id="IPR025391">
    <property type="entry name" value="DUF4123"/>
</dbReference>
<sequence>MDSLPNRWIAQQRQRGYALCLMLEGQNTARQPLLAGCSLSRYCELYSETDAAQLASSGPVIVLLEQMQEPALVELLQHPESNWGWMGSLPAADLDDVTRHWRARLLLGPKGQQVLYRIHDNRTLGRALSHLSKAHWPHYLGPLISVCYWHEGRWCQAENPAPGDYPVPDPPPWLGAPNPQAEAILHANILRYLLAEHSEDLAALVEFQDPRVWLAQVLEQARTWKWRTPEQLEFLVVRRLEEATRNSFVHWQPRGGEAPGAHFERVVGQWRREDGKGE</sequence>
<dbReference type="Proteomes" id="UP000032210">
    <property type="component" value="Unassembled WGS sequence"/>
</dbReference>
<dbReference type="PATRIC" id="fig|294.125.peg.4908"/>
<dbReference type="AlphaFoldDB" id="A0A0D0SC10"/>
<gene>
    <name evidence="2" type="ORF">PFLU3_47800</name>
</gene>
<dbReference type="RefSeq" id="WP_043050982.1">
    <property type="nucleotide sequence ID" value="NZ_JXCQ01000067.1"/>
</dbReference>
<organism evidence="2 3">
    <name type="scientific">Pseudomonas fluorescens</name>
    <dbReference type="NCBI Taxonomy" id="294"/>
    <lineage>
        <taxon>Bacteria</taxon>
        <taxon>Pseudomonadati</taxon>
        <taxon>Pseudomonadota</taxon>
        <taxon>Gammaproteobacteria</taxon>
        <taxon>Pseudomonadales</taxon>
        <taxon>Pseudomonadaceae</taxon>
        <taxon>Pseudomonas</taxon>
    </lineage>
</organism>